<feature type="compositionally biased region" description="Basic and acidic residues" evidence="1">
    <location>
        <begin position="80"/>
        <end position="100"/>
    </location>
</feature>
<dbReference type="AlphaFoldDB" id="A0A8R7UP04"/>
<keyword evidence="3" id="KW-1185">Reference proteome</keyword>
<protein>
    <submittedName>
        <fullName evidence="2">Uncharacterized protein</fullName>
    </submittedName>
</protein>
<proteinExistence type="predicted"/>
<dbReference type="Gramene" id="TuG1812G0500005170.01.T01">
    <property type="protein sequence ID" value="TuG1812G0500005170.01.T01.cds440865"/>
    <property type="gene ID" value="TuG1812G0500005170.01"/>
</dbReference>
<feature type="region of interest" description="Disordered" evidence="1">
    <location>
        <begin position="45"/>
        <end position="100"/>
    </location>
</feature>
<evidence type="ECO:0000313" key="3">
    <source>
        <dbReference type="Proteomes" id="UP000015106"/>
    </source>
</evidence>
<dbReference type="Proteomes" id="UP000015106">
    <property type="component" value="Chromosome 5"/>
</dbReference>
<sequence length="100" mass="11195">MAMKLPHTTSHCASSPALRLCARARFTWYSLMVMPTTRAPECAAMARMGPPTPQPTSSTRWPGLAPSRSATRSSWTRVASRWERPGSEGEKWKDWPQPHS</sequence>
<reference evidence="3" key="1">
    <citation type="journal article" date="2013" name="Nature">
        <title>Draft genome of the wheat A-genome progenitor Triticum urartu.</title>
        <authorList>
            <person name="Ling H.Q."/>
            <person name="Zhao S."/>
            <person name="Liu D."/>
            <person name="Wang J."/>
            <person name="Sun H."/>
            <person name="Zhang C."/>
            <person name="Fan H."/>
            <person name="Li D."/>
            <person name="Dong L."/>
            <person name="Tao Y."/>
            <person name="Gao C."/>
            <person name="Wu H."/>
            <person name="Li Y."/>
            <person name="Cui Y."/>
            <person name="Guo X."/>
            <person name="Zheng S."/>
            <person name="Wang B."/>
            <person name="Yu K."/>
            <person name="Liang Q."/>
            <person name="Yang W."/>
            <person name="Lou X."/>
            <person name="Chen J."/>
            <person name="Feng M."/>
            <person name="Jian J."/>
            <person name="Zhang X."/>
            <person name="Luo G."/>
            <person name="Jiang Y."/>
            <person name="Liu J."/>
            <person name="Wang Z."/>
            <person name="Sha Y."/>
            <person name="Zhang B."/>
            <person name="Wu H."/>
            <person name="Tang D."/>
            <person name="Shen Q."/>
            <person name="Xue P."/>
            <person name="Zou S."/>
            <person name="Wang X."/>
            <person name="Liu X."/>
            <person name="Wang F."/>
            <person name="Yang Y."/>
            <person name="An X."/>
            <person name="Dong Z."/>
            <person name="Zhang K."/>
            <person name="Zhang X."/>
            <person name="Luo M.C."/>
            <person name="Dvorak J."/>
            <person name="Tong Y."/>
            <person name="Wang J."/>
            <person name="Yang H."/>
            <person name="Li Z."/>
            <person name="Wang D."/>
            <person name="Zhang A."/>
            <person name="Wang J."/>
        </authorList>
    </citation>
    <scope>NUCLEOTIDE SEQUENCE</scope>
    <source>
        <strain evidence="3">cv. G1812</strain>
    </source>
</reference>
<name>A0A8R7UP04_TRIUA</name>
<feature type="compositionally biased region" description="Polar residues" evidence="1">
    <location>
        <begin position="68"/>
        <end position="77"/>
    </location>
</feature>
<evidence type="ECO:0000313" key="2">
    <source>
        <dbReference type="EnsemblPlants" id="TuG1812G0500005170.01.T01.cds440865"/>
    </source>
</evidence>
<accession>A0A8R7UP04</accession>
<organism evidence="2 3">
    <name type="scientific">Triticum urartu</name>
    <name type="common">Red wild einkorn</name>
    <name type="synonym">Crithodium urartu</name>
    <dbReference type="NCBI Taxonomy" id="4572"/>
    <lineage>
        <taxon>Eukaryota</taxon>
        <taxon>Viridiplantae</taxon>
        <taxon>Streptophyta</taxon>
        <taxon>Embryophyta</taxon>
        <taxon>Tracheophyta</taxon>
        <taxon>Spermatophyta</taxon>
        <taxon>Magnoliopsida</taxon>
        <taxon>Liliopsida</taxon>
        <taxon>Poales</taxon>
        <taxon>Poaceae</taxon>
        <taxon>BOP clade</taxon>
        <taxon>Pooideae</taxon>
        <taxon>Triticodae</taxon>
        <taxon>Triticeae</taxon>
        <taxon>Triticinae</taxon>
        <taxon>Triticum</taxon>
    </lineage>
</organism>
<dbReference type="EnsemblPlants" id="TuG1812G0500005170.01.T01">
    <property type="protein sequence ID" value="TuG1812G0500005170.01.T01.cds440865"/>
    <property type="gene ID" value="TuG1812G0500005170.01"/>
</dbReference>
<reference evidence="2" key="3">
    <citation type="submission" date="2022-06" db="UniProtKB">
        <authorList>
            <consortium name="EnsemblPlants"/>
        </authorList>
    </citation>
    <scope>IDENTIFICATION</scope>
</reference>
<evidence type="ECO:0000256" key="1">
    <source>
        <dbReference type="SAM" id="MobiDB-lite"/>
    </source>
</evidence>
<reference evidence="2" key="2">
    <citation type="submission" date="2018-03" db="EMBL/GenBank/DDBJ databases">
        <title>The Triticum urartu genome reveals the dynamic nature of wheat genome evolution.</title>
        <authorList>
            <person name="Ling H."/>
            <person name="Ma B."/>
            <person name="Shi X."/>
            <person name="Liu H."/>
            <person name="Dong L."/>
            <person name="Sun H."/>
            <person name="Cao Y."/>
            <person name="Gao Q."/>
            <person name="Zheng S."/>
            <person name="Li Y."/>
            <person name="Yu Y."/>
            <person name="Du H."/>
            <person name="Qi M."/>
            <person name="Li Y."/>
            <person name="Yu H."/>
            <person name="Cui Y."/>
            <person name="Wang N."/>
            <person name="Chen C."/>
            <person name="Wu H."/>
            <person name="Zhao Y."/>
            <person name="Zhang J."/>
            <person name="Li Y."/>
            <person name="Zhou W."/>
            <person name="Zhang B."/>
            <person name="Hu W."/>
            <person name="Eijk M."/>
            <person name="Tang J."/>
            <person name="Witsenboer H."/>
            <person name="Zhao S."/>
            <person name="Li Z."/>
            <person name="Zhang A."/>
            <person name="Wang D."/>
            <person name="Liang C."/>
        </authorList>
    </citation>
    <scope>NUCLEOTIDE SEQUENCE [LARGE SCALE GENOMIC DNA]</scope>
    <source>
        <strain evidence="2">cv. G1812</strain>
    </source>
</reference>